<dbReference type="InterPro" id="IPR001387">
    <property type="entry name" value="Cro/C1-type_HTH"/>
</dbReference>
<dbReference type="InterPro" id="IPR010982">
    <property type="entry name" value="Lambda_DNA-bd_dom_sf"/>
</dbReference>
<comment type="caution">
    <text evidence="2">The sequence shown here is derived from an EMBL/GenBank/DDBJ whole genome shotgun (WGS) entry which is preliminary data.</text>
</comment>
<dbReference type="AlphaFoldDB" id="A0A370KZM6"/>
<organism evidence="2 3">
    <name type="scientific">Bosea caraganae</name>
    <dbReference type="NCBI Taxonomy" id="2763117"/>
    <lineage>
        <taxon>Bacteria</taxon>
        <taxon>Pseudomonadati</taxon>
        <taxon>Pseudomonadota</taxon>
        <taxon>Alphaproteobacteria</taxon>
        <taxon>Hyphomicrobiales</taxon>
        <taxon>Boseaceae</taxon>
        <taxon>Bosea</taxon>
    </lineage>
</organism>
<dbReference type="EMBL" id="QQTP01000018">
    <property type="protein sequence ID" value="RDJ20448.1"/>
    <property type="molecule type" value="Genomic_DNA"/>
</dbReference>
<evidence type="ECO:0000259" key="1">
    <source>
        <dbReference type="Pfam" id="PF01381"/>
    </source>
</evidence>
<dbReference type="SUPFAM" id="SSF47413">
    <property type="entry name" value="lambda repressor-like DNA-binding domains"/>
    <property type="match status" value="1"/>
</dbReference>
<proteinExistence type="predicted"/>
<evidence type="ECO:0000313" key="2">
    <source>
        <dbReference type="EMBL" id="RDJ20448.1"/>
    </source>
</evidence>
<name>A0A370KZM6_9HYPH</name>
<evidence type="ECO:0000313" key="3">
    <source>
        <dbReference type="Proteomes" id="UP000255207"/>
    </source>
</evidence>
<feature type="domain" description="HTH cro/C1-type" evidence="1">
    <location>
        <begin position="39"/>
        <end position="90"/>
    </location>
</feature>
<dbReference type="Proteomes" id="UP000255207">
    <property type="component" value="Unassembled WGS sequence"/>
</dbReference>
<dbReference type="RefSeq" id="WP_114831902.1">
    <property type="nucleotide sequence ID" value="NZ_QQTO01000010.1"/>
</dbReference>
<protein>
    <submittedName>
        <fullName evidence="2">Helix-turn-helix domain-containing protein</fullName>
    </submittedName>
</protein>
<keyword evidence="3" id="KW-1185">Reference proteome</keyword>
<dbReference type="OrthoDB" id="9809434at2"/>
<dbReference type="Gene3D" id="1.10.260.40">
    <property type="entry name" value="lambda repressor-like DNA-binding domains"/>
    <property type="match status" value="1"/>
</dbReference>
<dbReference type="GO" id="GO:0003677">
    <property type="term" value="F:DNA binding"/>
    <property type="evidence" value="ECO:0007669"/>
    <property type="project" value="InterPro"/>
</dbReference>
<sequence length="96" mass="11138">MTDKWHKGSSLDDFLREERVYDAFKAIAEKEAIAWQFAEAMKAQHLSKKRMAELMQTSRTQVDKLLNPHDGNVTLETLRKAASVLGKRFEFKLVQQ</sequence>
<gene>
    <name evidence="2" type="ORF">DWE98_24300</name>
</gene>
<accession>A0A370KZM6</accession>
<dbReference type="Pfam" id="PF01381">
    <property type="entry name" value="HTH_3"/>
    <property type="match status" value="1"/>
</dbReference>
<reference evidence="3" key="1">
    <citation type="submission" date="2018-07" db="EMBL/GenBank/DDBJ databases">
        <authorList>
            <person name="Safronova V.I."/>
            <person name="Chirak E.R."/>
            <person name="Sazanova A.L."/>
        </authorList>
    </citation>
    <scope>NUCLEOTIDE SEQUENCE [LARGE SCALE GENOMIC DNA]</scope>
    <source>
        <strain evidence="3">RCAM04685</strain>
    </source>
</reference>